<dbReference type="GO" id="GO:0060285">
    <property type="term" value="P:cilium-dependent cell motility"/>
    <property type="evidence" value="ECO:0007669"/>
    <property type="project" value="TreeGrafter"/>
</dbReference>
<evidence type="ECO:0000256" key="1">
    <source>
        <dbReference type="SAM" id="Coils"/>
    </source>
</evidence>
<dbReference type="AlphaFoldDB" id="A0AAV7S2A7"/>
<dbReference type="EMBL" id="JANPWB010000009">
    <property type="protein sequence ID" value="KAJ1158325.1"/>
    <property type="molecule type" value="Genomic_DNA"/>
</dbReference>
<dbReference type="GO" id="GO:0003352">
    <property type="term" value="P:regulation of cilium movement"/>
    <property type="evidence" value="ECO:0007669"/>
    <property type="project" value="TreeGrafter"/>
</dbReference>
<feature type="coiled-coil region" evidence="1">
    <location>
        <begin position="59"/>
        <end position="138"/>
    </location>
</feature>
<dbReference type="GO" id="GO:0005858">
    <property type="term" value="C:axonemal dynein complex"/>
    <property type="evidence" value="ECO:0007669"/>
    <property type="project" value="InterPro"/>
</dbReference>
<dbReference type="PANTHER" id="PTHR21625:SF1">
    <property type="entry name" value="DYNEIN REGULATORY COMPLEX PROTEIN 1"/>
    <property type="match status" value="1"/>
</dbReference>
<evidence type="ECO:0000313" key="2">
    <source>
        <dbReference type="EMBL" id="KAJ1158325.1"/>
    </source>
</evidence>
<name>A0AAV7S2A7_PLEWA</name>
<keyword evidence="1" id="KW-0175">Coiled coil</keyword>
<evidence type="ECO:0000313" key="3">
    <source>
        <dbReference type="Proteomes" id="UP001066276"/>
    </source>
</evidence>
<dbReference type="PANTHER" id="PTHR21625">
    <property type="entry name" value="NYD-SP28 PROTEIN"/>
    <property type="match status" value="1"/>
</dbReference>
<keyword evidence="3" id="KW-1185">Reference proteome</keyword>
<gene>
    <name evidence="2" type="ORF">NDU88_011016</name>
</gene>
<protein>
    <submittedName>
        <fullName evidence="2">Uncharacterized protein</fullName>
    </submittedName>
</protein>
<dbReference type="GO" id="GO:0070286">
    <property type="term" value="P:axonemal dynein complex assembly"/>
    <property type="evidence" value="ECO:0007669"/>
    <property type="project" value="InterPro"/>
</dbReference>
<dbReference type="InterPro" id="IPR039750">
    <property type="entry name" value="DRC1/DRC2"/>
</dbReference>
<sequence>MRLLLVRDLPVALRGWGASVEASFSAPAPGWNGAWESRGPPMRFPPRLGYSRTRRAALKQEVAGDIKEVRRELDGMSQRVNSLEQLEYLLTRMRKVEEYEKQLKQLQEQDAEEYSIIKIKLETDVQILEQQLQQMKAAYLLNQEKLEYNFQVLKKRDDENIVTKSQQKRKITR</sequence>
<comment type="caution">
    <text evidence="2">The sequence shown here is derived from an EMBL/GenBank/DDBJ whole genome shotgun (WGS) entry which is preliminary data.</text>
</comment>
<reference evidence="2" key="1">
    <citation type="journal article" date="2022" name="bioRxiv">
        <title>Sequencing and chromosome-scale assembly of the giantPleurodeles waltlgenome.</title>
        <authorList>
            <person name="Brown T."/>
            <person name="Elewa A."/>
            <person name="Iarovenko S."/>
            <person name="Subramanian E."/>
            <person name="Araus A.J."/>
            <person name="Petzold A."/>
            <person name="Susuki M."/>
            <person name="Suzuki K.-i.T."/>
            <person name="Hayashi T."/>
            <person name="Toyoda A."/>
            <person name="Oliveira C."/>
            <person name="Osipova E."/>
            <person name="Leigh N.D."/>
            <person name="Simon A."/>
            <person name="Yun M.H."/>
        </authorList>
    </citation>
    <scope>NUCLEOTIDE SEQUENCE</scope>
    <source>
        <strain evidence="2">20211129_DDA</strain>
        <tissue evidence="2">Liver</tissue>
    </source>
</reference>
<accession>A0AAV7S2A7</accession>
<organism evidence="2 3">
    <name type="scientific">Pleurodeles waltl</name>
    <name type="common">Iberian ribbed newt</name>
    <dbReference type="NCBI Taxonomy" id="8319"/>
    <lineage>
        <taxon>Eukaryota</taxon>
        <taxon>Metazoa</taxon>
        <taxon>Chordata</taxon>
        <taxon>Craniata</taxon>
        <taxon>Vertebrata</taxon>
        <taxon>Euteleostomi</taxon>
        <taxon>Amphibia</taxon>
        <taxon>Batrachia</taxon>
        <taxon>Caudata</taxon>
        <taxon>Salamandroidea</taxon>
        <taxon>Salamandridae</taxon>
        <taxon>Pleurodelinae</taxon>
        <taxon>Pleurodeles</taxon>
    </lineage>
</organism>
<dbReference type="Proteomes" id="UP001066276">
    <property type="component" value="Chromosome 5"/>
</dbReference>
<proteinExistence type="predicted"/>